<reference evidence="3" key="1">
    <citation type="journal article" date="2014" name="Int. J. Syst. Evol. Microbiol.">
        <title>Complete genome sequence of Corynebacterium casei LMG S-19264T (=DSM 44701T), isolated from a smear-ripened cheese.</title>
        <authorList>
            <consortium name="US DOE Joint Genome Institute (JGI-PGF)"/>
            <person name="Walter F."/>
            <person name="Albersmeier A."/>
            <person name="Kalinowski J."/>
            <person name="Ruckert C."/>
        </authorList>
    </citation>
    <scope>NUCLEOTIDE SEQUENCE</scope>
    <source>
        <strain evidence="3">CGMCC 4.7308</strain>
    </source>
</reference>
<comment type="caution">
    <text evidence="3">The sequence shown here is derived from an EMBL/GenBank/DDBJ whole genome shotgun (WGS) entry which is preliminary data.</text>
</comment>
<dbReference type="Proteomes" id="UP000655208">
    <property type="component" value="Unassembled WGS sequence"/>
</dbReference>
<sequence>MFETGGVVRGATTADVVRWTSAVAELRPVADDAERIDRIAALERLKAACAAAQAEVTAELVRSQRTAAASAGQDRTRTDRSIAAQVAFARRESPHAGRRHVGLAMALIDEMPGTLTALRDGSIPEWRAVLVARQLGCLTAEARRKAETELAPRLPALGDQAAVAAATTVAYRLDPEAVLDRMRNTVSDRRVSLRPAPDTMVRLSALLPVAGGVAAYAPLLRAADSSHASDGTRTRGQVMADELVARLTGRSNSGCDELGVPDAGAPDVHIGLLMTDRTLLDADAEPAVLNGCGPIPAPLARRLVDAGAGTASPASVWVRRCWTDPSTGSVAVSDRRPRLFPASIRRLVVWRDQRCRTPWCGAPVRDIDHVHPFRAGGSTVQTNAKGLCRSRNLAKDQLGWHAPGRPDGAVVTETPTGHRYVSHPPPPSSEPWRDDLVST</sequence>
<dbReference type="GO" id="GO:0004519">
    <property type="term" value="F:endonuclease activity"/>
    <property type="evidence" value="ECO:0007669"/>
    <property type="project" value="UniProtKB-KW"/>
</dbReference>
<organism evidence="3 4">
    <name type="scientific">Nakamurella endophytica</name>
    <dbReference type="NCBI Taxonomy" id="1748367"/>
    <lineage>
        <taxon>Bacteria</taxon>
        <taxon>Bacillati</taxon>
        <taxon>Actinomycetota</taxon>
        <taxon>Actinomycetes</taxon>
        <taxon>Nakamurellales</taxon>
        <taxon>Nakamurellaceae</taxon>
        <taxon>Nakamurella</taxon>
    </lineage>
</organism>
<reference evidence="3" key="2">
    <citation type="submission" date="2020-09" db="EMBL/GenBank/DDBJ databases">
        <authorList>
            <person name="Sun Q."/>
            <person name="Zhou Y."/>
        </authorList>
    </citation>
    <scope>NUCLEOTIDE SEQUENCE</scope>
    <source>
        <strain evidence="3">CGMCC 4.7308</strain>
    </source>
</reference>
<dbReference type="InterPro" id="IPR003615">
    <property type="entry name" value="HNH_nuc"/>
</dbReference>
<protein>
    <submittedName>
        <fullName evidence="3">HNH endonuclease</fullName>
    </submittedName>
</protein>
<gene>
    <name evidence="3" type="ORF">GCM10011594_29440</name>
</gene>
<feature type="domain" description="HNH nuclease" evidence="2">
    <location>
        <begin position="343"/>
        <end position="393"/>
    </location>
</feature>
<keyword evidence="3" id="KW-0540">Nuclease</keyword>
<dbReference type="EMBL" id="BMNA01000005">
    <property type="protein sequence ID" value="GGM07621.1"/>
    <property type="molecule type" value="Genomic_DNA"/>
</dbReference>
<evidence type="ECO:0000313" key="3">
    <source>
        <dbReference type="EMBL" id="GGM07621.1"/>
    </source>
</evidence>
<accession>A0A917WJ13</accession>
<keyword evidence="4" id="KW-1185">Reference proteome</keyword>
<evidence type="ECO:0000313" key="4">
    <source>
        <dbReference type="Proteomes" id="UP000655208"/>
    </source>
</evidence>
<evidence type="ECO:0000259" key="2">
    <source>
        <dbReference type="SMART" id="SM00507"/>
    </source>
</evidence>
<proteinExistence type="predicted"/>
<dbReference type="SMART" id="SM00507">
    <property type="entry name" value="HNHc"/>
    <property type="match status" value="1"/>
</dbReference>
<dbReference type="RefSeq" id="WP_188942771.1">
    <property type="nucleotide sequence ID" value="NZ_BMNA01000005.1"/>
</dbReference>
<keyword evidence="3" id="KW-0378">Hydrolase</keyword>
<evidence type="ECO:0000256" key="1">
    <source>
        <dbReference type="SAM" id="MobiDB-lite"/>
    </source>
</evidence>
<feature type="region of interest" description="Disordered" evidence="1">
    <location>
        <begin position="399"/>
        <end position="439"/>
    </location>
</feature>
<name>A0A917WJ13_9ACTN</name>
<dbReference type="AlphaFoldDB" id="A0A917WJ13"/>
<keyword evidence="3" id="KW-0255">Endonuclease</keyword>